<dbReference type="InterPro" id="IPR057777">
    <property type="entry name" value="Beta-barrel_vein"/>
</dbReference>
<dbReference type="SUPFAM" id="SSF57196">
    <property type="entry name" value="EGF/Laminin"/>
    <property type="match status" value="1"/>
</dbReference>
<dbReference type="SMART" id="SM00409">
    <property type="entry name" value="IG"/>
    <property type="match status" value="1"/>
</dbReference>
<dbReference type="GO" id="GO:0048468">
    <property type="term" value="P:cell development"/>
    <property type="evidence" value="ECO:0007669"/>
    <property type="project" value="UniProtKB-ARBA"/>
</dbReference>
<evidence type="ECO:0000313" key="8">
    <source>
        <dbReference type="EnsemblMetazoa" id="AFUN019942-PA"/>
    </source>
</evidence>
<feature type="compositionally biased region" description="Low complexity" evidence="4">
    <location>
        <begin position="53"/>
        <end position="83"/>
    </location>
</feature>
<dbReference type="InterPro" id="IPR013098">
    <property type="entry name" value="Ig_I-set"/>
</dbReference>
<feature type="domain" description="Ig-like" evidence="7">
    <location>
        <begin position="425"/>
        <end position="516"/>
    </location>
</feature>
<keyword evidence="1 3" id="KW-1015">Disulfide bond</keyword>
<evidence type="ECO:0000259" key="7">
    <source>
        <dbReference type="PROSITE" id="PS50835"/>
    </source>
</evidence>
<dbReference type="InterPro" id="IPR007110">
    <property type="entry name" value="Ig-like_dom"/>
</dbReference>
<dbReference type="PROSITE" id="PS01186">
    <property type="entry name" value="EGF_2"/>
    <property type="match status" value="1"/>
</dbReference>
<dbReference type="VEuPathDB" id="VectorBase:AFUN019942"/>
<dbReference type="InterPro" id="IPR036179">
    <property type="entry name" value="Ig-like_dom_sf"/>
</dbReference>
<dbReference type="SMART" id="SM00408">
    <property type="entry name" value="IGc2"/>
    <property type="match status" value="1"/>
</dbReference>
<dbReference type="FunFam" id="2.60.40.10:FF:000032">
    <property type="entry name" value="palladin isoform X1"/>
    <property type="match status" value="1"/>
</dbReference>
<feature type="chain" id="PRO_5021284183" description="Protein vein" evidence="5">
    <location>
        <begin position="30"/>
        <end position="620"/>
    </location>
</feature>
<feature type="disulfide bond" evidence="3">
    <location>
        <begin position="560"/>
        <end position="569"/>
    </location>
</feature>
<dbReference type="PANTHER" id="PTHR10075">
    <property type="entry name" value="BASIGIN RELATED"/>
    <property type="match status" value="1"/>
</dbReference>
<dbReference type="CDD" id="cd00054">
    <property type="entry name" value="EGF_CA"/>
    <property type="match status" value="1"/>
</dbReference>
<dbReference type="PROSITE" id="PS50835">
    <property type="entry name" value="IG_LIKE"/>
    <property type="match status" value="1"/>
</dbReference>
<dbReference type="InterPro" id="IPR003598">
    <property type="entry name" value="Ig_sub2"/>
</dbReference>
<dbReference type="Gene3D" id="2.60.40.10">
    <property type="entry name" value="Immunoglobulins"/>
    <property type="match status" value="1"/>
</dbReference>
<dbReference type="Gene3D" id="2.10.25.10">
    <property type="entry name" value="Laminin"/>
    <property type="match status" value="1"/>
</dbReference>
<evidence type="ECO:0000259" key="6">
    <source>
        <dbReference type="PROSITE" id="PS50026"/>
    </source>
</evidence>
<protein>
    <recommendedName>
        <fullName evidence="9">Protein vein</fullName>
    </recommendedName>
</protein>
<dbReference type="EnsemblMetazoa" id="AFUN019942-RA">
    <property type="protein sequence ID" value="AFUN019942-PA"/>
    <property type="gene ID" value="AFUN019942"/>
</dbReference>
<evidence type="ECO:0000256" key="2">
    <source>
        <dbReference type="ARBA" id="ARBA00023319"/>
    </source>
</evidence>
<accession>A0A4Y0BIF9</accession>
<feature type="region of interest" description="Disordered" evidence="4">
    <location>
        <begin position="114"/>
        <end position="167"/>
    </location>
</feature>
<dbReference type="PROSITE" id="PS50026">
    <property type="entry name" value="EGF_3"/>
    <property type="match status" value="1"/>
</dbReference>
<dbReference type="InterPro" id="IPR013783">
    <property type="entry name" value="Ig-like_fold"/>
</dbReference>
<reference evidence="8" key="1">
    <citation type="submission" date="2020-05" db="UniProtKB">
        <authorList>
            <consortium name="EnsemblMetazoa"/>
        </authorList>
    </citation>
    <scope>IDENTIFICATION</scope>
    <source>
        <strain evidence="8">FUMOZ</strain>
    </source>
</reference>
<feature type="region of interest" description="Disordered" evidence="4">
    <location>
        <begin position="242"/>
        <end position="292"/>
    </location>
</feature>
<sequence>MYLRKWSPVKCLMYLWLAILVWMFSRCDSAATMHLAPAPYHSSGYQGTTGGHSSSISSSSSSSSGRYVSDSSRTTPSISSRTPADGAHQVESLAGGAIPPRLYDATRTLTHPLPLLPLPSHTTSSGSQLPWVQPGRTNSKVSAVQMPRRNSANTKLSHNEPQPGRHLPNQLYQMLAPGRTAVAANTGAAVPSIGVSSTDSSSINGSPEATVAERSLQQQWAAQMRLKGERRRIHRRRWRTVSGANPLGNRNRRDSTLPTGGYGVRSVTTGTQQHSARPQRRNGTGGNGSRRYCSARDPATLAFEAPIVCEAKVKSMSDRRPTFAATFEILTVHKQPPKGRLQRSRTVRLPFNLTTTNECDIFRGKFRERGYVREELELGKVYFLFLKANNMGYTNFTILGQPIRKIKRSEVGVLQGVNPNYGTRPVIHFITPNVTRLEGKRVRLVCKVSGQPPPKVAWFKDKRLINRNATKYSQLHLKKRSELNIFNASTTDTGEYECRAKNRYNNSSVFNSTHVKITLPKPTIPGVHMRPCAESHRLDFCHNGGACYSIDSLGELYCSCETGFSGHRCENKDSNPPASTNKQQDCTSQRYAGRLYTECMDFFVMDSPAPPMYEYDDDEN</sequence>
<feature type="compositionally biased region" description="Low complexity" evidence="4">
    <location>
        <begin position="114"/>
        <end position="125"/>
    </location>
</feature>
<dbReference type="CDD" id="cd00096">
    <property type="entry name" value="Ig"/>
    <property type="match status" value="1"/>
</dbReference>
<name>A0A4Y0BIF9_ANOFN</name>
<dbReference type="AlphaFoldDB" id="A0A4Y0BIF9"/>
<feature type="signal peptide" evidence="5">
    <location>
        <begin position="1"/>
        <end position="29"/>
    </location>
</feature>
<dbReference type="VEuPathDB" id="VectorBase:AFUN2_009891"/>
<dbReference type="SUPFAM" id="SSF48726">
    <property type="entry name" value="Immunoglobulin"/>
    <property type="match status" value="1"/>
</dbReference>
<evidence type="ECO:0000256" key="5">
    <source>
        <dbReference type="SAM" id="SignalP"/>
    </source>
</evidence>
<organism evidence="8">
    <name type="scientific">Anopheles funestus</name>
    <name type="common">African malaria mosquito</name>
    <dbReference type="NCBI Taxonomy" id="62324"/>
    <lineage>
        <taxon>Eukaryota</taxon>
        <taxon>Metazoa</taxon>
        <taxon>Ecdysozoa</taxon>
        <taxon>Arthropoda</taxon>
        <taxon>Hexapoda</taxon>
        <taxon>Insecta</taxon>
        <taxon>Pterygota</taxon>
        <taxon>Neoptera</taxon>
        <taxon>Endopterygota</taxon>
        <taxon>Diptera</taxon>
        <taxon>Nematocera</taxon>
        <taxon>Culicoidea</taxon>
        <taxon>Culicidae</taxon>
        <taxon>Anophelinae</taxon>
        <taxon>Anopheles</taxon>
    </lineage>
</organism>
<comment type="caution">
    <text evidence="3">Lacks conserved residue(s) required for the propagation of feature annotation.</text>
</comment>
<feature type="domain" description="EGF-like" evidence="6">
    <location>
        <begin position="528"/>
        <end position="570"/>
    </location>
</feature>
<evidence type="ECO:0000256" key="1">
    <source>
        <dbReference type="ARBA" id="ARBA00023157"/>
    </source>
</evidence>
<proteinExistence type="predicted"/>
<keyword evidence="2" id="KW-0393">Immunoglobulin domain</keyword>
<dbReference type="InterPro" id="IPR000742">
    <property type="entry name" value="EGF"/>
</dbReference>
<evidence type="ECO:0000256" key="3">
    <source>
        <dbReference type="PROSITE-ProRule" id="PRU00076"/>
    </source>
</evidence>
<feature type="compositionally biased region" description="Polar residues" evidence="4">
    <location>
        <begin position="266"/>
        <end position="276"/>
    </location>
</feature>
<evidence type="ECO:0000256" key="4">
    <source>
        <dbReference type="SAM" id="MobiDB-lite"/>
    </source>
</evidence>
<feature type="disulfide bond" evidence="3">
    <location>
        <begin position="541"/>
        <end position="558"/>
    </location>
</feature>
<dbReference type="Pfam" id="PF24700">
    <property type="entry name" value="Vein_beta-barrel"/>
    <property type="match status" value="1"/>
</dbReference>
<dbReference type="InterPro" id="IPR003599">
    <property type="entry name" value="Ig_sub"/>
</dbReference>
<dbReference type="Pfam" id="PF07679">
    <property type="entry name" value="I-set"/>
    <property type="match status" value="1"/>
</dbReference>
<feature type="compositionally biased region" description="Polar residues" evidence="4">
    <location>
        <begin position="126"/>
        <end position="160"/>
    </location>
</feature>
<dbReference type="STRING" id="62324.A0A4Y0BIF9"/>
<keyword evidence="5" id="KW-0732">Signal</keyword>
<dbReference type="PROSITE" id="PS00022">
    <property type="entry name" value="EGF_1"/>
    <property type="match status" value="1"/>
</dbReference>
<keyword evidence="3" id="KW-0245">EGF-like domain</keyword>
<evidence type="ECO:0008006" key="9">
    <source>
        <dbReference type="Google" id="ProtNLM"/>
    </source>
</evidence>
<feature type="region of interest" description="Disordered" evidence="4">
    <location>
        <begin position="44"/>
        <end position="91"/>
    </location>
</feature>
<dbReference type="PANTHER" id="PTHR10075:SF14">
    <property type="entry name" value="CELL ADHESION MOLECULE DSCAM2-RELATED"/>
    <property type="match status" value="1"/>
</dbReference>